<dbReference type="InterPro" id="IPR006139">
    <property type="entry name" value="D-isomer_2_OHA_DH_cat_dom"/>
</dbReference>
<feature type="domain" description="D-isomer specific 2-hydroxyacid dehydrogenase NAD-binding" evidence="5">
    <location>
        <begin position="109"/>
        <end position="288"/>
    </location>
</feature>
<evidence type="ECO:0000256" key="3">
    <source>
        <dbReference type="RuleBase" id="RU003719"/>
    </source>
</evidence>
<dbReference type="PANTHER" id="PTHR10996">
    <property type="entry name" value="2-HYDROXYACID DEHYDROGENASE-RELATED"/>
    <property type="match status" value="1"/>
</dbReference>
<accession>A0A937FBY0</accession>
<proteinExistence type="inferred from homology"/>
<dbReference type="InterPro" id="IPR036291">
    <property type="entry name" value="NAD(P)-bd_dom_sf"/>
</dbReference>
<dbReference type="CDD" id="cd05301">
    <property type="entry name" value="GDH"/>
    <property type="match status" value="1"/>
</dbReference>
<dbReference type="GO" id="GO:0016618">
    <property type="term" value="F:hydroxypyruvate reductase [NAD(P)H] activity"/>
    <property type="evidence" value="ECO:0007669"/>
    <property type="project" value="TreeGrafter"/>
</dbReference>
<reference evidence="6" key="1">
    <citation type="submission" date="2021-01" db="EMBL/GenBank/DDBJ databases">
        <title>Genome public.</title>
        <authorList>
            <person name="Liu C."/>
            <person name="Sun Q."/>
        </authorList>
    </citation>
    <scope>NUCLEOTIDE SEQUENCE</scope>
    <source>
        <strain evidence="6">YIM B02565</strain>
    </source>
</reference>
<evidence type="ECO:0000313" key="6">
    <source>
        <dbReference type="EMBL" id="MBL4931250.1"/>
    </source>
</evidence>
<dbReference type="GO" id="GO:0030267">
    <property type="term" value="F:glyoxylate reductase (NADPH) activity"/>
    <property type="evidence" value="ECO:0007669"/>
    <property type="project" value="TreeGrafter"/>
</dbReference>
<sequence length="323" mass="36819">MDKPKVFIARKILDENKEYLEKYCDLETWDSDLEITREELLDRLSDKEGLLTVGTKIDEELLNRAPKLKIVSNISVGYNNFDLEAMKKRGVIGTHTPNVLDDTVADLIFGLIISSARRIPELDRYVKNGEWKPQEDDDLFGVNVHHRTLGIIGMGRIGEAVAKRGKLGFDMDVIYYNRNRKLETENNLGVRYCEFDELLKTSDFIVLMTPLTKETRELIGYREFDLMKKSSIFINASRGQTINEKALIEALENKKILGAGLDVFKIEPVEKDNPLLKMNNVITLPHIGSAVEETRRDMFEVAVRNLVKGVQGKIPPNVVPELK</sequence>
<dbReference type="EMBL" id="JAESWA010000019">
    <property type="protein sequence ID" value="MBL4931250.1"/>
    <property type="molecule type" value="Genomic_DNA"/>
</dbReference>
<dbReference type="InterPro" id="IPR029752">
    <property type="entry name" value="D-isomer_DH_CS1"/>
</dbReference>
<evidence type="ECO:0000259" key="5">
    <source>
        <dbReference type="Pfam" id="PF02826"/>
    </source>
</evidence>
<dbReference type="Pfam" id="PF02826">
    <property type="entry name" value="2-Hacid_dh_C"/>
    <property type="match status" value="1"/>
</dbReference>
<dbReference type="FunFam" id="3.40.50.720:FF:000462">
    <property type="entry name" value="Glyoxylate reductase (NADP+)"/>
    <property type="match status" value="1"/>
</dbReference>
<dbReference type="SUPFAM" id="SSF52283">
    <property type="entry name" value="Formate/glycerate dehydrogenase catalytic domain-like"/>
    <property type="match status" value="1"/>
</dbReference>
<protein>
    <submittedName>
        <fullName evidence="6">D-glycerate dehydrogenase</fullName>
    </submittedName>
</protein>
<name>A0A937FBY0_9CLOT</name>
<organism evidence="6 7">
    <name type="scientific">Clostridium paridis</name>
    <dbReference type="NCBI Taxonomy" id="2803863"/>
    <lineage>
        <taxon>Bacteria</taxon>
        <taxon>Bacillati</taxon>
        <taxon>Bacillota</taxon>
        <taxon>Clostridia</taxon>
        <taxon>Eubacteriales</taxon>
        <taxon>Clostridiaceae</taxon>
        <taxon>Clostridium</taxon>
    </lineage>
</organism>
<keyword evidence="2 3" id="KW-0560">Oxidoreductase</keyword>
<dbReference type="SUPFAM" id="SSF51735">
    <property type="entry name" value="NAD(P)-binding Rossmann-fold domains"/>
    <property type="match status" value="1"/>
</dbReference>
<evidence type="ECO:0000259" key="4">
    <source>
        <dbReference type="Pfam" id="PF00389"/>
    </source>
</evidence>
<comment type="similarity">
    <text evidence="1 3">Belongs to the D-isomer specific 2-hydroxyacid dehydrogenase family.</text>
</comment>
<gene>
    <name evidence="6" type="ORF">JK634_05495</name>
</gene>
<dbReference type="RefSeq" id="WP_202766637.1">
    <property type="nucleotide sequence ID" value="NZ_JAESWA010000019.1"/>
</dbReference>
<dbReference type="Proteomes" id="UP000623681">
    <property type="component" value="Unassembled WGS sequence"/>
</dbReference>
<evidence type="ECO:0000256" key="1">
    <source>
        <dbReference type="ARBA" id="ARBA00005854"/>
    </source>
</evidence>
<dbReference type="Gene3D" id="3.40.50.720">
    <property type="entry name" value="NAD(P)-binding Rossmann-like Domain"/>
    <property type="match status" value="2"/>
</dbReference>
<dbReference type="PANTHER" id="PTHR10996:SF283">
    <property type="entry name" value="GLYOXYLATE_HYDROXYPYRUVATE REDUCTASE B"/>
    <property type="match status" value="1"/>
</dbReference>
<dbReference type="InterPro" id="IPR006140">
    <property type="entry name" value="D-isomer_DH_NAD-bd"/>
</dbReference>
<evidence type="ECO:0000256" key="2">
    <source>
        <dbReference type="ARBA" id="ARBA00023002"/>
    </source>
</evidence>
<dbReference type="GO" id="GO:0051287">
    <property type="term" value="F:NAD binding"/>
    <property type="evidence" value="ECO:0007669"/>
    <property type="project" value="InterPro"/>
</dbReference>
<dbReference type="InterPro" id="IPR050223">
    <property type="entry name" value="D-isomer_2-hydroxyacid_DH"/>
</dbReference>
<evidence type="ECO:0000313" key="7">
    <source>
        <dbReference type="Proteomes" id="UP000623681"/>
    </source>
</evidence>
<dbReference type="Pfam" id="PF00389">
    <property type="entry name" value="2-Hacid_dh"/>
    <property type="match status" value="1"/>
</dbReference>
<feature type="domain" description="D-isomer specific 2-hydroxyacid dehydrogenase catalytic" evidence="4">
    <location>
        <begin position="6"/>
        <end position="319"/>
    </location>
</feature>
<comment type="caution">
    <text evidence="6">The sequence shown here is derived from an EMBL/GenBank/DDBJ whole genome shotgun (WGS) entry which is preliminary data.</text>
</comment>
<keyword evidence="7" id="KW-1185">Reference proteome</keyword>
<dbReference type="AlphaFoldDB" id="A0A937FBY0"/>
<dbReference type="PROSITE" id="PS00065">
    <property type="entry name" value="D_2_HYDROXYACID_DH_1"/>
    <property type="match status" value="1"/>
</dbReference>
<dbReference type="GO" id="GO:0005829">
    <property type="term" value="C:cytosol"/>
    <property type="evidence" value="ECO:0007669"/>
    <property type="project" value="TreeGrafter"/>
</dbReference>